<feature type="active site" evidence="2">
    <location>
        <position position="21"/>
    </location>
</feature>
<evidence type="ECO:0000313" key="3">
    <source>
        <dbReference type="EMBL" id="MDR6291335.1"/>
    </source>
</evidence>
<dbReference type="PROSITE" id="PS01066">
    <property type="entry name" value="UPP_SYNTHASE"/>
    <property type="match status" value="1"/>
</dbReference>
<feature type="binding site" evidence="2">
    <location>
        <begin position="66"/>
        <end position="68"/>
    </location>
    <ligand>
        <name>substrate</name>
    </ligand>
</feature>
<dbReference type="Proteomes" id="UP001262410">
    <property type="component" value="Unassembled WGS sequence"/>
</dbReference>
<dbReference type="HAMAP" id="MF_01139">
    <property type="entry name" value="ISPT"/>
    <property type="match status" value="1"/>
</dbReference>
<dbReference type="InterPro" id="IPR001441">
    <property type="entry name" value="UPP_synth-like"/>
</dbReference>
<dbReference type="CDD" id="cd00475">
    <property type="entry name" value="Cis_IPPS"/>
    <property type="match status" value="1"/>
</dbReference>
<sequence>MHRFAPKAEDHPALHVAIVMDGNGRWATGRGLPRTLGHRKGIDAVQRTIDAAIALDVGYLTLFGFSTENWRRPILEVGELMKLLRFFLRGELKALHRKGVRLRFIGDRARLAPDIVDLLVESETLTEGNTQLNLTVALSYGGRQEITEAARRVARDVAAGTLAPEAIDEALFAGRLFTADLPDPDLLIRTSGEQRISNFLLWQAAYAELVFVDTLWPDFGHAELEAALTEFRSRERRYGAVGGQ</sequence>
<feature type="binding site" evidence="2">
    <location>
        <position position="34"/>
    </location>
    <ligand>
        <name>substrate</name>
    </ligand>
</feature>
<comment type="subunit">
    <text evidence="2">Homodimer.</text>
</comment>
<feature type="binding site" evidence="2">
    <location>
        <position position="26"/>
    </location>
    <ligand>
        <name>substrate</name>
    </ligand>
</feature>
<evidence type="ECO:0000256" key="1">
    <source>
        <dbReference type="ARBA" id="ARBA00022679"/>
    </source>
</evidence>
<dbReference type="EMBL" id="JAVDPW010000006">
    <property type="protein sequence ID" value="MDR6291335.1"/>
    <property type="molecule type" value="Genomic_DNA"/>
</dbReference>
<dbReference type="Pfam" id="PF01255">
    <property type="entry name" value="Prenyltransf"/>
    <property type="match status" value="1"/>
</dbReference>
<organism evidence="3 4">
    <name type="scientific">Inquilinus ginsengisoli</name>
    <dbReference type="NCBI Taxonomy" id="363840"/>
    <lineage>
        <taxon>Bacteria</taxon>
        <taxon>Pseudomonadati</taxon>
        <taxon>Pseudomonadota</taxon>
        <taxon>Alphaproteobacteria</taxon>
        <taxon>Rhodospirillales</taxon>
        <taxon>Rhodospirillaceae</taxon>
        <taxon>Inquilinus</taxon>
    </lineage>
</organism>
<proteinExistence type="inferred from homology"/>
<reference evidence="3 4" key="1">
    <citation type="submission" date="2023-07" db="EMBL/GenBank/DDBJ databases">
        <title>Sorghum-associated microbial communities from plants grown in Nebraska, USA.</title>
        <authorList>
            <person name="Schachtman D."/>
        </authorList>
    </citation>
    <scope>NUCLEOTIDE SEQUENCE [LARGE SCALE GENOMIC DNA]</scope>
    <source>
        <strain evidence="3 4">584</strain>
    </source>
</reference>
<name>A0ABU1JRT7_9PROT</name>
<dbReference type="NCBIfam" id="TIGR00055">
    <property type="entry name" value="uppS"/>
    <property type="match status" value="1"/>
</dbReference>
<comment type="similarity">
    <text evidence="2">Belongs to the UPP synthase family.</text>
</comment>
<gene>
    <name evidence="3" type="ORF">E9232_003861</name>
</gene>
<feature type="binding site" evidence="2">
    <location>
        <position position="38"/>
    </location>
    <ligand>
        <name>substrate</name>
    </ligand>
</feature>
<feature type="active site" description="Proton acceptor" evidence="2">
    <location>
        <position position="69"/>
    </location>
</feature>
<dbReference type="PANTHER" id="PTHR10291:SF0">
    <property type="entry name" value="DEHYDRODOLICHYL DIPHOSPHATE SYNTHASE 2"/>
    <property type="match status" value="1"/>
</dbReference>
<evidence type="ECO:0000313" key="4">
    <source>
        <dbReference type="Proteomes" id="UP001262410"/>
    </source>
</evidence>
<dbReference type="GO" id="GO:0008834">
    <property type="term" value="F:ditrans,polycis-undecaprenyl-diphosphate synthase [(2E,6E)-farnesyl-diphosphate specific] activity"/>
    <property type="evidence" value="ECO:0007669"/>
    <property type="project" value="UniProtKB-EC"/>
</dbReference>
<feature type="binding site" evidence="2">
    <location>
        <position position="72"/>
    </location>
    <ligand>
        <name>substrate</name>
    </ligand>
</feature>
<dbReference type="InterPro" id="IPR018520">
    <property type="entry name" value="UPP_synth-like_CS"/>
</dbReference>
<accession>A0ABU1JRT7</accession>
<feature type="binding site" evidence="2">
    <location>
        <position position="70"/>
    </location>
    <ligand>
        <name>substrate</name>
    </ligand>
</feature>
<feature type="binding site" evidence="2">
    <location>
        <position position="208"/>
    </location>
    <ligand>
        <name>Mg(2+)</name>
        <dbReference type="ChEBI" id="CHEBI:18420"/>
    </ligand>
</feature>
<feature type="binding site" evidence="2">
    <location>
        <position position="21"/>
    </location>
    <ligand>
        <name>Mg(2+)</name>
        <dbReference type="ChEBI" id="CHEBI:18420"/>
    </ligand>
</feature>
<protein>
    <recommendedName>
        <fullName evidence="2">Isoprenyl transferase</fullName>
        <ecNumber evidence="2">2.5.1.-</ecNumber>
    </recommendedName>
</protein>
<keyword evidence="1 2" id="KW-0808">Transferase</keyword>
<feature type="binding site" evidence="2">
    <location>
        <begin position="22"/>
        <end position="25"/>
    </location>
    <ligand>
        <name>substrate</name>
    </ligand>
</feature>
<feature type="binding site" evidence="2">
    <location>
        <position position="189"/>
    </location>
    <ligand>
        <name>substrate</name>
    </ligand>
</feature>
<dbReference type="RefSeq" id="WP_309796432.1">
    <property type="nucleotide sequence ID" value="NZ_JAVDPW010000006.1"/>
</dbReference>
<keyword evidence="4" id="KW-1185">Reference proteome</keyword>
<dbReference type="EC" id="2.5.1.-" evidence="2"/>
<comment type="caution">
    <text evidence="3">The sequence shown here is derived from an EMBL/GenBank/DDBJ whole genome shotgun (WGS) entry which is preliminary data.</text>
</comment>
<evidence type="ECO:0000256" key="2">
    <source>
        <dbReference type="HAMAP-Rule" id="MF_01139"/>
    </source>
</evidence>
<dbReference type="PANTHER" id="PTHR10291">
    <property type="entry name" value="DEHYDRODOLICHYL DIPHOSPHATE SYNTHASE FAMILY MEMBER"/>
    <property type="match status" value="1"/>
</dbReference>
<dbReference type="SUPFAM" id="SSF64005">
    <property type="entry name" value="Undecaprenyl diphosphate synthase"/>
    <property type="match status" value="1"/>
</dbReference>
<keyword evidence="2" id="KW-0460">Magnesium</keyword>
<comment type="function">
    <text evidence="2">Catalyzes the condensation of isopentenyl diphosphate (IPP) with allylic pyrophosphates generating different type of terpenoids.</text>
</comment>
<dbReference type="InterPro" id="IPR036424">
    <property type="entry name" value="UPP_synth-like_sf"/>
</dbReference>
<keyword evidence="2" id="KW-0479">Metal-binding</keyword>
<dbReference type="Gene3D" id="3.40.1180.10">
    <property type="entry name" value="Decaprenyl diphosphate synthase-like"/>
    <property type="match status" value="1"/>
</dbReference>
<feature type="binding site" evidence="2">
    <location>
        <begin position="195"/>
        <end position="197"/>
    </location>
    <ligand>
        <name>substrate</name>
    </ligand>
</feature>
<comment type="cofactor">
    <cofactor evidence="2">
        <name>Mg(2+)</name>
        <dbReference type="ChEBI" id="CHEBI:18420"/>
    </cofactor>
    <text evidence="2">Binds 2 magnesium ions per subunit.</text>
</comment>